<dbReference type="GO" id="GO:0016491">
    <property type="term" value="F:oxidoreductase activity"/>
    <property type="evidence" value="ECO:0007669"/>
    <property type="project" value="UniProtKB-KW"/>
</dbReference>
<dbReference type="PROSITE" id="PS00061">
    <property type="entry name" value="ADH_SHORT"/>
    <property type="match status" value="1"/>
</dbReference>
<evidence type="ECO:0000313" key="3">
    <source>
        <dbReference type="EMBL" id="CAI4030236.1"/>
    </source>
</evidence>
<sequence>MKRLDGKVAIITGGNAGIGEAVARAFVREGAAVTLTGRRKEELDRVARDLEQAGGRVLAVAGSVTDETHARETVSHTLRRFGRLDCLVNNAGIGAFGKKLHETDDATWDQLIDVNLTGVFRFTRAAISDMIAGGGGSIINVSSIASLVGIPYGAAYAATKGALDALTRALAAEYAEQNIRCNVVNPGLVDTPMATSLLQDRERAAQVLGEYLLRRPGRPEEIAHMLVYLASDEATWVTGATFAIDGGRTIR</sequence>
<dbReference type="PRINTS" id="PR00080">
    <property type="entry name" value="SDRFAMILY"/>
</dbReference>
<dbReference type="InterPro" id="IPR002347">
    <property type="entry name" value="SDR_fam"/>
</dbReference>
<dbReference type="Proteomes" id="UP001179121">
    <property type="component" value="Chromosome"/>
</dbReference>
<dbReference type="CDD" id="cd05233">
    <property type="entry name" value="SDR_c"/>
    <property type="match status" value="1"/>
</dbReference>
<evidence type="ECO:0000313" key="4">
    <source>
        <dbReference type="Proteomes" id="UP001179121"/>
    </source>
</evidence>
<dbReference type="InterPro" id="IPR051122">
    <property type="entry name" value="SDR_DHRS6-like"/>
</dbReference>
<dbReference type="FunFam" id="3.40.50.720:FF:000084">
    <property type="entry name" value="Short-chain dehydrogenase reductase"/>
    <property type="match status" value="1"/>
</dbReference>
<comment type="similarity">
    <text evidence="1">Belongs to the short-chain dehydrogenases/reductases (SDR) family.</text>
</comment>
<evidence type="ECO:0000256" key="2">
    <source>
        <dbReference type="ARBA" id="ARBA00023002"/>
    </source>
</evidence>
<dbReference type="PANTHER" id="PTHR43477">
    <property type="entry name" value="DIHYDROANTICAPSIN 7-DEHYDROGENASE"/>
    <property type="match status" value="1"/>
</dbReference>
<proteinExistence type="inferred from homology"/>
<keyword evidence="2" id="KW-0560">Oxidoreductase</keyword>
<keyword evidence="4" id="KW-1185">Reference proteome</keyword>
<dbReference type="Gene3D" id="3.40.50.720">
    <property type="entry name" value="NAD(P)-binding Rossmann-like Domain"/>
    <property type="match status" value="1"/>
</dbReference>
<dbReference type="InterPro" id="IPR020904">
    <property type="entry name" value="Sc_DH/Rdtase_CS"/>
</dbReference>
<dbReference type="Pfam" id="PF13561">
    <property type="entry name" value="adh_short_C2"/>
    <property type="match status" value="1"/>
</dbReference>
<dbReference type="InterPro" id="IPR036291">
    <property type="entry name" value="NAD(P)-bd_dom_sf"/>
</dbReference>
<accession>A0AA86MWB0</accession>
<dbReference type="EMBL" id="OX365700">
    <property type="protein sequence ID" value="CAI4030236.1"/>
    <property type="molecule type" value="Genomic_DNA"/>
</dbReference>
<dbReference type="KEGG" id="nti:DNFV4_00663"/>
<organism evidence="3 4">
    <name type="scientific">Nitrospira tepida</name>
    <dbReference type="NCBI Taxonomy" id="2973512"/>
    <lineage>
        <taxon>Bacteria</taxon>
        <taxon>Pseudomonadati</taxon>
        <taxon>Nitrospirota</taxon>
        <taxon>Nitrospiria</taxon>
        <taxon>Nitrospirales</taxon>
        <taxon>Nitrospiraceae</taxon>
        <taxon>Nitrospira</taxon>
    </lineage>
</organism>
<evidence type="ECO:0000256" key="1">
    <source>
        <dbReference type="ARBA" id="ARBA00006484"/>
    </source>
</evidence>
<dbReference type="RefSeq" id="WP_289267234.1">
    <property type="nucleotide sequence ID" value="NZ_OX365700.1"/>
</dbReference>
<name>A0AA86MWB0_9BACT</name>
<dbReference type="NCBIfam" id="NF005559">
    <property type="entry name" value="PRK07231.1"/>
    <property type="match status" value="1"/>
</dbReference>
<protein>
    <submittedName>
        <fullName evidence="3">3-oxoacyl-[acyl-carrier-protein] reductase FabG</fullName>
    </submittedName>
</protein>
<dbReference type="PANTHER" id="PTHR43477:SF1">
    <property type="entry name" value="DIHYDROANTICAPSIN 7-DEHYDROGENASE"/>
    <property type="match status" value="1"/>
</dbReference>
<gene>
    <name evidence="3" type="ORF">DNFV4_00663</name>
</gene>
<reference evidence="3" key="1">
    <citation type="submission" date="2022-10" db="EMBL/GenBank/DDBJ databases">
        <authorList>
            <person name="Koch H."/>
        </authorList>
    </citation>
    <scope>NUCLEOTIDE SEQUENCE</scope>
    <source>
        <strain evidence="3">DNF</strain>
    </source>
</reference>
<dbReference type="SUPFAM" id="SSF51735">
    <property type="entry name" value="NAD(P)-binding Rossmann-fold domains"/>
    <property type="match status" value="1"/>
</dbReference>
<dbReference type="AlphaFoldDB" id="A0AA86MWB0"/>
<dbReference type="PRINTS" id="PR00081">
    <property type="entry name" value="GDHRDH"/>
</dbReference>